<keyword evidence="8 11" id="KW-1133">Transmembrane helix</keyword>
<keyword evidence="5" id="KW-0997">Cell inner membrane</keyword>
<dbReference type="InterPro" id="IPR045863">
    <property type="entry name" value="CorA_TM1_TM2"/>
</dbReference>
<dbReference type="RefSeq" id="WP_069987554.1">
    <property type="nucleotide sequence ID" value="NZ_JACOQK010000001.1"/>
</dbReference>
<dbReference type="Gene3D" id="1.20.58.340">
    <property type="entry name" value="Magnesium transport protein CorA, transmembrane region"/>
    <property type="match status" value="2"/>
</dbReference>
<dbReference type="EMBL" id="JACOQK010000001">
    <property type="protein sequence ID" value="MBC5788149.1"/>
    <property type="molecule type" value="Genomic_DNA"/>
</dbReference>
<comment type="caution">
    <text evidence="12">The sequence shown here is derived from an EMBL/GenBank/DDBJ whole genome shotgun (WGS) entry which is preliminary data.</text>
</comment>
<evidence type="ECO:0000256" key="1">
    <source>
        <dbReference type="ARBA" id="ARBA00004651"/>
    </source>
</evidence>
<evidence type="ECO:0000256" key="7">
    <source>
        <dbReference type="ARBA" id="ARBA00022833"/>
    </source>
</evidence>
<dbReference type="Proteomes" id="UP000649151">
    <property type="component" value="Unassembled WGS sequence"/>
</dbReference>
<keyword evidence="3" id="KW-0813">Transport</keyword>
<dbReference type="PANTHER" id="PTHR46494:SF3">
    <property type="entry name" value="ZINC TRANSPORT PROTEIN ZNTB"/>
    <property type="match status" value="1"/>
</dbReference>
<accession>A0ABR7ISN4</accession>
<keyword evidence="4" id="KW-1003">Cell membrane</keyword>
<dbReference type="InterPro" id="IPR002523">
    <property type="entry name" value="MgTranspt_CorA/ZnTranspt_ZntB"/>
</dbReference>
<keyword evidence="9" id="KW-0406">Ion transport</keyword>
<evidence type="ECO:0000256" key="2">
    <source>
        <dbReference type="ARBA" id="ARBA00009765"/>
    </source>
</evidence>
<evidence type="ECO:0000313" key="12">
    <source>
        <dbReference type="EMBL" id="MBC5788149.1"/>
    </source>
</evidence>
<evidence type="ECO:0000256" key="5">
    <source>
        <dbReference type="ARBA" id="ARBA00022519"/>
    </source>
</evidence>
<feature type="transmembrane region" description="Helical" evidence="11">
    <location>
        <begin position="249"/>
        <end position="270"/>
    </location>
</feature>
<name>A0ABR7ISN4_9CLOT</name>
<keyword evidence="6 11" id="KW-0812">Transmembrane</keyword>
<evidence type="ECO:0000256" key="10">
    <source>
        <dbReference type="ARBA" id="ARBA00023136"/>
    </source>
</evidence>
<evidence type="ECO:0000256" key="6">
    <source>
        <dbReference type="ARBA" id="ARBA00022692"/>
    </source>
</evidence>
<evidence type="ECO:0000256" key="4">
    <source>
        <dbReference type="ARBA" id="ARBA00022475"/>
    </source>
</evidence>
<evidence type="ECO:0000256" key="8">
    <source>
        <dbReference type="ARBA" id="ARBA00022989"/>
    </source>
</evidence>
<comment type="subcellular location">
    <subcellularLocation>
        <location evidence="1">Cell membrane</location>
        <topology evidence="1">Multi-pass membrane protein</topology>
    </subcellularLocation>
</comment>
<keyword evidence="13" id="KW-1185">Reference proteome</keyword>
<dbReference type="InterPro" id="IPR045861">
    <property type="entry name" value="CorA_cytoplasmic_dom"/>
</dbReference>
<reference evidence="12 13" key="1">
    <citation type="submission" date="2020-08" db="EMBL/GenBank/DDBJ databases">
        <title>Genome public.</title>
        <authorList>
            <person name="Liu C."/>
            <person name="Sun Q."/>
        </authorList>
    </citation>
    <scope>NUCLEOTIDE SEQUENCE [LARGE SCALE GENOMIC DNA]</scope>
    <source>
        <strain evidence="12 13">NSJ-27</strain>
    </source>
</reference>
<dbReference type="CDD" id="cd12826">
    <property type="entry name" value="EcCorA_ZntB-like_u1"/>
    <property type="match status" value="1"/>
</dbReference>
<comment type="similarity">
    <text evidence="2">Belongs to the CorA metal ion transporter (MIT) (TC 1.A.35) family.</text>
</comment>
<dbReference type="PANTHER" id="PTHR46494">
    <property type="entry name" value="CORA FAMILY METAL ION TRANSPORTER (EUROFUNG)"/>
    <property type="match status" value="1"/>
</dbReference>
<proteinExistence type="inferred from homology"/>
<dbReference type="SUPFAM" id="SSF143865">
    <property type="entry name" value="CorA soluble domain-like"/>
    <property type="match status" value="1"/>
</dbReference>
<evidence type="ECO:0000256" key="3">
    <source>
        <dbReference type="ARBA" id="ARBA00022448"/>
    </source>
</evidence>
<sequence length="322" mass="38180">MYFRITKGEKGLNIKTYPSNTDKMVTWTGIPATCTPTYPELDKLFWKLQDSRKIVKFCKAEVYPEIIIGTLGIPVKMYQDHYNSASFCIQKDQIIILDHTNFIDHLILQIPLTHYGRPIKMGKFLYDLLNLLIDRDLIFMEQLETKLLQQEEEIEEEEGEKAGDIPYSVQIRKKAFCLYRYYKQLADVGRKLAEDENEYFEEQDRYIFQLFVERVERLASEAKMLQEYSMELWQLHQAKQNEKQNRTMLVLTIISAIFMPLSLVVGWYGMNFINMPELHWKYGYALIAALCGLFLFISLGYLSYKNFFMHPKKEKQKDEQNK</sequence>
<keyword evidence="10 11" id="KW-0472">Membrane</keyword>
<dbReference type="Pfam" id="PF01544">
    <property type="entry name" value="CorA"/>
    <property type="match status" value="1"/>
</dbReference>
<protein>
    <recommendedName>
        <fullName evidence="14">Magnesium transport protein CorA</fullName>
    </recommendedName>
</protein>
<organism evidence="12 13">
    <name type="scientific">Clostridium facile</name>
    <dbReference type="NCBI Taxonomy" id="2763035"/>
    <lineage>
        <taxon>Bacteria</taxon>
        <taxon>Bacillati</taxon>
        <taxon>Bacillota</taxon>
        <taxon>Clostridia</taxon>
        <taxon>Eubacteriales</taxon>
        <taxon>Clostridiaceae</taxon>
        <taxon>Clostridium</taxon>
    </lineage>
</organism>
<gene>
    <name evidence="12" type="ORF">H8Z77_08985</name>
</gene>
<evidence type="ECO:0000256" key="9">
    <source>
        <dbReference type="ARBA" id="ARBA00023065"/>
    </source>
</evidence>
<keyword evidence="7" id="KW-0862">Zinc</keyword>
<evidence type="ECO:0000256" key="11">
    <source>
        <dbReference type="SAM" id="Phobius"/>
    </source>
</evidence>
<feature type="transmembrane region" description="Helical" evidence="11">
    <location>
        <begin position="282"/>
        <end position="304"/>
    </location>
</feature>
<evidence type="ECO:0000313" key="13">
    <source>
        <dbReference type="Proteomes" id="UP000649151"/>
    </source>
</evidence>
<dbReference type="SUPFAM" id="SSF144083">
    <property type="entry name" value="Magnesium transport protein CorA, transmembrane region"/>
    <property type="match status" value="1"/>
</dbReference>
<evidence type="ECO:0008006" key="14">
    <source>
        <dbReference type="Google" id="ProtNLM"/>
    </source>
</evidence>